<dbReference type="GO" id="GO:0016987">
    <property type="term" value="F:sigma factor activity"/>
    <property type="evidence" value="ECO:0007669"/>
    <property type="project" value="UniProtKB-KW"/>
</dbReference>
<dbReference type="InterPro" id="IPR013324">
    <property type="entry name" value="RNA_pol_sigma_r3/r4-like"/>
</dbReference>
<dbReference type="InterPro" id="IPR013249">
    <property type="entry name" value="RNA_pol_sigma70_r4_t2"/>
</dbReference>
<keyword evidence="2" id="KW-0805">Transcription regulation</keyword>
<evidence type="ECO:0000259" key="7">
    <source>
        <dbReference type="Pfam" id="PF08281"/>
    </source>
</evidence>
<dbReference type="Pfam" id="PF04542">
    <property type="entry name" value="Sigma70_r2"/>
    <property type="match status" value="1"/>
</dbReference>
<dbReference type="OrthoDB" id="9772248at2"/>
<dbReference type="InterPro" id="IPR007627">
    <property type="entry name" value="RNA_pol_sigma70_r2"/>
</dbReference>
<accession>A0A2P6C924</accession>
<name>A0A2P6C924_9FLAO</name>
<feature type="domain" description="RNA polymerase sigma-70 region 2" evidence="6">
    <location>
        <begin position="28"/>
        <end position="84"/>
    </location>
</feature>
<keyword evidence="9" id="KW-1185">Reference proteome</keyword>
<dbReference type="InterPro" id="IPR014284">
    <property type="entry name" value="RNA_pol_sigma-70_dom"/>
</dbReference>
<dbReference type="SUPFAM" id="SSF88659">
    <property type="entry name" value="Sigma3 and sigma4 domains of RNA polymerase sigma factors"/>
    <property type="match status" value="1"/>
</dbReference>
<evidence type="ECO:0000313" key="8">
    <source>
        <dbReference type="EMBL" id="PQJ69436.1"/>
    </source>
</evidence>
<evidence type="ECO:0000256" key="3">
    <source>
        <dbReference type="ARBA" id="ARBA00023082"/>
    </source>
</evidence>
<dbReference type="CDD" id="cd06171">
    <property type="entry name" value="Sigma70_r4"/>
    <property type="match status" value="1"/>
</dbReference>
<keyword evidence="5" id="KW-0812">Transmembrane</keyword>
<evidence type="ECO:0008006" key="10">
    <source>
        <dbReference type="Google" id="ProtNLM"/>
    </source>
</evidence>
<evidence type="ECO:0000256" key="2">
    <source>
        <dbReference type="ARBA" id="ARBA00023015"/>
    </source>
</evidence>
<comment type="similarity">
    <text evidence="1">Belongs to the sigma-70 factor family. ECF subfamily.</text>
</comment>
<dbReference type="InterPro" id="IPR014327">
    <property type="entry name" value="RNA_pol_sigma70_bacteroid"/>
</dbReference>
<keyword evidence="5" id="KW-0472">Membrane</keyword>
<dbReference type="NCBIfam" id="TIGR02985">
    <property type="entry name" value="Sig70_bacteroi1"/>
    <property type="match status" value="1"/>
</dbReference>
<feature type="domain" description="RNA polymerase sigma factor 70 region 4 type 2" evidence="7">
    <location>
        <begin position="120"/>
        <end position="170"/>
    </location>
</feature>
<keyword evidence="4" id="KW-0804">Transcription</keyword>
<gene>
    <name evidence="8" type="ORF">BTO14_15625</name>
</gene>
<dbReference type="InterPro" id="IPR013325">
    <property type="entry name" value="RNA_pol_sigma_r2"/>
</dbReference>
<evidence type="ECO:0000313" key="9">
    <source>
        <dbReference type="Proteomes" id="UP000247345"/>
    </source>
</evidence>
<dbReference type="RefSeq" id="WP_105050365.1">
    <property type="nucleotide sequence ID" value="NZ_CP150661.1"/>
</dbReference>
<dbReference type="NCBIfam" id="TIGR02937">
    <property type="entry name" value="sigma70-ECF"/>
    <property type="match status" value="1"/>
</dbReference>
<dbReference type="GO" id="GO:0003677">
    <property type="term" value="F:DNA binding"/>
    <property type="evidence" value="ECO:0007669"/>
    <property type="project" value="InterPro"/>
</dbReference>
<comment type="caution">
    <text evidence="8">The sequence shown here is derived from an EMBL/GenBank/DDBJ whole genome shotgun (WGS) entry which is preliminary data.</text>
</comment>
<keyword evidence="3" id="KW-0731">Sigma factor</keyword>
<dbReference type="EMBL" id="MSCK01000002">
    <property type="protein sequence ID" value="PQJ69436.1"/>
    <property type="molecule type" value="Genomic_DNA"/>
</dbReference>
<dbReference type="PANTHER" id="PTHR43133:SF46">
    <property type="entry name" value="RNA POLYMERASE SIGMA-70 FACTOR ECF SUBFAMILY"/>
    <property type="match status" value="1"/>
</dbReference>
<dbReference type="InterPro" id="IPR036388">
    <property type="entry name" value="WH-like_DNA-bd_sf"/>
</dbReference>
<keyword evidence="5" id="KW-1133">Transmembrane helix</keyword>
<dbReference type="InterPro" id="IPR039425">
    <property type="entry name" value="RNA_pol_sigma-70-like"/>
</dbReference>
<dbReference type="PANTHER" id="PTHR43133">
    <property type="entry name" value="RNA POLYMERASE ECF-TYPE SIGMA FACTO"/>
    <property type="match status" value="1"/>
</dbReference>
<dbReference type="Gene3D" id="1.10.1740.10">
    <property type="match status" value="1"/>
</dbReference>
<feature type="transmembrane region" description="Helical" evidence="5">
    <location>
        <begin position="175"/>
        <end position="192"/>
    </location>
</feature>
<dbReference type="SUPFAM" id="SSF88946">
    <property type="entry name" value="Sigma2 domain of RNA polymerase sigma factors"/>
    <property type="match status" value="1"/>
</dbReference>
<proteinExistence type="inferred from homology"/>
<dbReference type="Proteomes" id="UP000247345">
    <property type="component" value="Unassembled WGS sequence"/>
</dbReference>
<evidence type="ECO:0000259" key="6">
    <source>
        <dbReference type="Pfam" id="PF04542"/>
    </source>
</evidence>
<evidence type="ECO:0000256" key="5">
    <source>
        <dbReference type="SAM" id="Phobius"/>
    </source>
</evidence>
<evidence type="ECO:0000256" key="1">
    <source>
        <dbReference type="ARBA" id="ARBA00010641"/>
    </source>
</evidence>
<dbReference type="GO" id="GO:0006352">
    <property type="term" value="P:DNA-templated transcription initiation"/>
    <property type="evidence" value="ECO:0007669"/>
    <property type="project" value="InterPro"/>
</dbReference>
<evidence type="ECO:0000256" key="4">
    <source>
        <dbReference type="ARBA" id="ARBA00023163"/>
    </source>
</evidence>
<dbReference type="AlphaFoldDB" id="A0A2P6C924"/>
<dbReference type="Gene3D" id="1.10.10.10">
    <property type="entry name" value="Winged helix-like DNA-binding domain superfamily/Winged helix DNA-binding domain"/>
    <property type="match status" value="1"/>
</dbReference>
<protein>
    <recommendedName>
        <fullName evidence="10">RNA polymerase sigma-70 factor</fullName>
    </recommendedName>
</protein>
<organism evidence="8 9">
    <name type="scientific">Polaribacter butkevichii</name>
    <dbReference type="NCBI Taxonomy" id="218490"/>
    <lineage>
        <taxon>Bacteria</taxon>
        <taxon>Pseudomonadati</taxon>
        <taxon>Bacteroidota</taxon>
        <taxon>Flavobacteriia</taxon>
        <taxon>Flavobacteriales</taxon>
        <taxon>Flavobacteriaceae</taxon>
    </lineage>
</organism>
<sequence>MNNHFLIAQIKKKDTVAFKKCYDLFFQDLVIFANRYVSDFSVSEDVVQEVFVYIWEHSEKIEIKTSFKAYLFVMVKNRCLNHLKAIKITDNQDYIEYSRSLIDRVEILNFTEENNTLYLKVLAIVDEMPLKMQKIFKLKFIEDYKYNEIAEELNISLNTVKTQLKRAKIKINDSLVILLFWLIFINVFVLMLV</sequence>
<dbReference type="Pfam" id="PF08281">
    <property type="entry name" value="Sigma70_r4_2"/>
    <property type="match status" value="1"/>
</dbReference>
<reference evidence="8 9" key="1">
    <citation type="submission" date="2016-12" db="EMBL/GenBank/DDBJ databases">
        <title>Trade-off between light-utilization and light-protection in marine flavobacteria.</title>
        <authorList>
            <person name="Kumagai Y."/>
            <person name="Yoshizawa S."/>
            <person name="Kogure K."/>
            <person name="Iwasaki W."/>
        </authorList>
    </citation>
    <scope>NUCLEOTIDE SEQUENCE [LARGE SCALE GENOMIC DNA]</scope>
    <source>
        <strain evidence="8 9">KCTC 12100</strain>
    </source>
</reference>